<dbReference type="PANTHER" id="PTHR44688">
    <property type="entry name" value="DNA-BINDING TRANSCRIPTIONAL ACTIVATOR DEVR_DOSR"/>
    <property type="match status" value="1"/>
</dbReference>
<dbReference type="CDD" id="cd06170">
    <property type="entry name" value="LuxR_C_like"/>
    <property type="match status" value="1"/>
</dbReference>
<evidence type="ECO:0000256" key="2">
    <source>
        <dbReference type="ARBA" id="ARBA00023125"/>
    </source>
</evidence>
<dbReference type="SUPFAM" id="SSF46894">
    <property type="entry name" value="C-terminal effector domain of the bipartite response regulators"/>
    <property type="match status" value="1"/>
</dbReference>
<feature type="domain" description="HTH luxR-type" evidence="4">
    <location>
        <begin position="772"/>
        <end position="837"/>
    </location>
</feature>
<evidence type="ECO:0000256" key="3">
    <source>
        <dbReference type="ARBA" id="ARBA00023163"/>
    </source>
</evidence>
<dbReference type="InterPro" id="IPR003593">
    <property type="entry name" value="AAA+_ATPase"/>
</dbReference>
<dbReference type="Pfam" id="PF00196">
    <property type="entry name" value="GerE"/>
    <property type="match status" value="1"/>
</dbReference>
<dbReference type="EMBL" id="JADLQN010000006">
    <property type="protein sequence ID" value="MBF6357642.1"/>
    <property type="molecule type" value="Genomic_DNA"/>
</dbReference>
<dbReference type="SUPFAM" id="SSF52540">
    <property type="entry name" value="P-loop containing nucleoside triphosphate hydrolases"/>
    <property type="match status" value="1"/>
</dbReference>
<dbReference type="InterPro" id="IPR016032">
    <property type="entry name" value="Sig_transdc_resp-reg_C-effctor"/>
</dbReference>
<organism evidence="5 6">
    <name type="scientific">Nocardia higoensis</name>
    <dbReference type="NCBI Taxonomy" id="228599"/>
    <lineage>
        <taxon>Bacteria</taxon>
        <taxon>Bacillati</taxon>
        <taxon>Actinomycetota</taxon>
        <taxon>Actinomycetes</taxon>
        <taxon>Mycobacteriales</taxon>
        <taxon>Nocardiaceae</taxon>
        <taxon>Nocardia</taxon>
    </lineage>
</organism>
<dbReference type="PANTHER" id="PTHR44688:SF16">
    <property type="entry name" value="DNA-BINDING TRANSCRIPTIONAL ACTIVATOR DEVR_DOSR"/>
    <property type="match status" value="1"/>
</dbReference>
<protein>
    <recommendedName>
        <fullName evidence="4">HTH luxR-type domain-containing protein</fullName>
    </recommendedName>
</protein>
<dbReference type="InterPro" id="IPR027417">
    <property type="entry name" value="P-loop_NTPase"/>
</dbReference>
<dbReference type="PRINTS" id="PR00038">
    <property type="entry name" value="HTHLUXR"/>
</dbReference>
<keyword evidence="6" id="KW-1185">Reference proteome</keyword>
<keyword evidence="1" id="KW-0805">Transcription regulation</keyword>
<sequence>MSTSHHPGPAGHSRGPTPSFTPIARPLLFDSIDAAVAAGNGGVLLISAPAGTGKTTLVADWAAHRPDLAVRWADAAELPAAPPDMPSGGVLVLDDAHLSTDPEASAEFERFLLDAPPDTTVIVCARHDPPIRWHLLELRARLHRLGAAELAFTAGESARLCGEHGVRLDDAGLATVTGLTRGWTALVRILAVHLSAYPEELDAPALLDRPPHPIAGYLAAELLDDLAPALREFLTVTGVPAAFTEKLADELAGGGAGHHLDELDRIGFPLNRTARGTDVWIQHHPMLRALFRAEADRLGSARITALHAQAAHWLHGAGHLPEALPHLSAAGDRRELVDFVVTAGLTMVLDGDGRALFDELTRAAVDLMDDPYLWALRVLDALVHGDLADAGAYLDLAVERGARRASFAPAAWTQALIGALAVDVAACTGAPPVAFTPAAAPTGNPDIDCYTDIQAATAAVLAGRIAEGEELLHRGSALAEHACHPRLALRTAARLALAAAAAESTTTMRRRAARALAVAADHDLLASFDAAQVMTISAAAAYLRGEAPEPSYLSAALAWHRDRDGAHSPLVGGHGHLLGQLARLGTPPAHGVSAASGSAPGAAVDTLHRDMLALLDRDTHPADTAALVPHVVWALLRMREPRTARLLTDKARSRLGELPDVTLARAACALAEDKPRQALDGIEPLLGAPDVLRPSSRVTSRLVCAVAHFALGRPRAGAETLERAVHEAADDEIVRPFLDVPGAIALLDAYSGRFGRAEAFVARIRANPAAHRDIFRPALTDTELVVLKQLPTGRTVGQIAADLGVSINTVKTHLRGIYGKLGANSRVGALDTARRSGLL</sequence>
<dbReference type="InterPro" id="IPR059106">
    <property type="entry name" value="WHD_MalT"/>
</dbReference>
<dbReference type="Pfam" id="PF25873">
    <property type="entry name" value="WHD_MalT"/>
    <property type="match status" value="1"/>
</dbReference>
<dbReference type="Proteomes" id="UP000707731">
    <property type="component" value="Unassembled WGS sequence"/>
</dbReference>
<evidence type="ECO:0000256" key="1">
    <source>
        <dbReference type="ARBA" id="ARBA00023015"/>
    </source>
</evidence>
<keyword evidence="2" id="KW-0238">DNA-binding</keyword>
<dbReference type="InterPro" id="IPR000792">
    <property type="entry name" value="Tscrpt_reg_LuxR_C"/>
</dbReference>
<gene>
    <name evidence="5" type="ORF">IU449_24360</name>
</gene>
<proteinExistence type="predicted"/>
<dbReference type="SMART" id="SM00421">
    <property type="entry name" value="HTH_LUXR"/>
    <property type="match status" value="1"/>
</dbReference>
<accession>A0ABS0DGP2</accession>
<reference evidence="5 6" key="1">
    <citation type="submission" date="2020-10" db="EMBL/GenBank/DDBJ databases">
        <title>Identification of Nocardia species via Next-generation sequencing and recognition of intraspecies genetic diversity.</title>
        <authorList>
            <person name="Li P."/>
            <person name="Li P."/>
            <person name="Lu B."/>
        </authorList>
    </citation>
    <scope>NUCLEOTIDE SEQUENCE [LARGE SCALE GENOMIC DNA]</scope>
    <source>
        <strain evidence="5 6">BJ06-0143</strain>
    </source>
</reference>
<dbReference type="Gene3D" id="1.10.10.10">
    <property type="entry name" value="Winged helix-like DNA-binding domain superfamily/Winged helix DNA-binding domain"/>
    <property type="match status" value="1"/>
</dbReference>
<keyword evidence="3" id="KW-0804">Transcription</keyword>
<dbReference type="InterPro" id="IPR036388">
    <property type="entry name" value="WH-like_DNA-bd_sf"/>
</dbReference>
<evidence type="ECO:0000313" key="5">
    <source>
        <dbReference type="EMBL" id="MBF6357642.1"/>
    </source>
</evidence>
<comment type="caution">
    <text evidence="5">The sequence shown here is derived from an EMBL/GenBank/DDBJ whole genome shotgun (WGS) entry which is preliminary data.</text>
</comment>
<dbReference type="SMART" id="SM00382">
    <property type="entry name" value="AAA"/>
    <property type="match status" value="1"/>
</dbReference>
<evidence type="ECO:0000313" key="6">
    <source>
        <dbReference type="Proteomes" id="UP000707731"/>
    </source>
</evidence>
<dbReference type="RefSeq" id="WP_195004484.1">
    <property type="nucleotide sequence ID" value="NZ_JADLQN010000006.1"/>
</dbReference>
<name>A0ABS0DGP2_9NOCA</name>
<evidence type="ECO:0000259" key="4">
    <source>
        <dbReference type="PROSITE" id="PS50043"/>
    </source>
</evidence>
<dbReference type="PROSITE" id="PS50043">
    <property type="entry name" value="HTH_LUXR_2"/>
    <property type="match status" value="1"/>
</dbReference>